<keyword evidence="1" id="KW-0812">Transmembrane</keyword>
<gene>
    <name evidence="3" type="ORF">QOZ93_000652</name>
</gene>
<reference evidence="3 4" key="1">
    <citation type="submission" date="2023-07" db="EMBL/GenBank/DDBJ databases">
        <title>Genomic Encyclopedia of Type Strains, Phase IV (KMG-IV): sequencing the most valuable type-strain genomes for metagenomic binning, comparative biology and taxonomic classification.</title>
        <authorList>
            <person name="Goeker M."/>
        </authorList>
    </citation>
    <scope>NUCLEOTIDE SEQUENCE [LARGE SCALE GENOMIC DNA]</scope>
    <source>
        <strain evidence="3 4">DSM 1400</strain>
    </source>
</reference>
<keyword evidence="1" id="KW-1133">Transmembrane helix</keyword>
<evidence type="ECO:0000313" key="3">
    <source>
        <dbReference type="EMBL" id="MDQ0478924.1"/>
    </source>
</evidence>
<dbReference type="EMBL" id="JAUSWN010000004">
    <property type="protein sequence ID" value="MDQ0478924.1"/>
    <property type="molecule type" value="Genomic_DNA"/>
</dbReference>
<evidence type="ECO:0000256" key="1">
    <source>
        <dbReference type="SAM" id="Phobius"/>
    </source>
</evidence>
<sequence>MEKVTLEKIDIIRERTGVSYTDAKEALEKCEGNVVDTLVYLEQEINNKTKNKVEEMVTTKEEFKKWFIDLVEKGNATRIKVRKENKVIVDMPVNAGIAAGIFSMIFPPLIGIGLIVAMATKITIEVTKEDGSVEVVNAVIKNTVDDVATKVKEVKNEFKEKIFEKKDNASSNDSSEVKTYSYTVNFENENKDCCDDSSKDNKENCNCEEKNKCCCEEKKDQE</sequence>
<evidence type="ECO:0000313" key="4">
    <source>
        <dbReference type="Proteomes" id="UP001224418"/>
    </source>
</evidence>
<feature type="domain" description="DUF4342" evidence="2">
    <location>
        <begin position="50"/>
        <end position="128"/>
    </location>
</feature>
<keyword evidence="1" id="KW-0472">Membrane</keyword>
<keyword evidence="4" id="KW-1185">Reference proteome</keyword>
<accession>A0ABU0JPB4</accession>
<organism evidence="3 4">
    <name type="scientific">Hathewaya limosa</name>
    <name type="common">Clostridium limosum</name>
    <dbReference type="NCBI Taxonomy" id="1536"/>
    <lineage>
        <taxon>Bacteria</taxon>
        <taxon>Bacillati</taxon>
        <taxon>Bacillota</taxon>
        <taxon>Clostridia</taxon>
        <taxon>Eubacteriales</taxon>
        <taxon>Clostridiaceae</taxon>
        <taxon>Hathewaya</taxon>
    </lineage>
</organism>
<feature type="transmembrane region" description="Helical" evidence="1">
    <location>
        <begin position="95"/>
        <end position="119"/>
    </location>
</feature>
<evidence type="ECO:0000259" key="2">
    <source>
        <dbReference type="Pfam" id="PF14242"/>
    </source>
</evidence>
<dbReference type="InterPro" id="IPR009060">
    <property type="entry name" value="UBA-like_sf"/>
</dbReference>
<dbReference type="Gene3D" id="1.10.8.10">
    <property type="entry name" value="DNA helicase RuvA subunit, C-terminal domain"/>
    <property type="match status" value="1"/>
</dbReference>
<dbReference type="Proteomes" id="UP001224418">
    <property type="component" value="Unassembled WGS sequence"/>
</dbReference>
<dbReference type="SUPFAM" id="SSF46934">
    <property type="entry name" value="UBA-like"/>
    <property type="match status" value="1"/>
</dbReference>
<dbReference type="CDD" id="cd14360">
    <property type="entry name" value="UBA_NAC_like_bac"/>
    <property type="match status" value="1"/>
</dbReference>
<name>A0ABU0JPB4_HATLI</name>
<dbReference type="Pfam" id="PF14242">
    <property type="entry name" value="DUF4342"/>
    <property type="match status" value="1"/>
</dbReference>
<dbReference type="RefSeq" id="WP_307355097.1">
    <property type="nucleotide sequence ID" value="NZ_BAAACJ010000041.1"/>
</dbReference>
<dbReference type="InterPro" id="IPR025642">
    <property type="entry name" value="DUF4342"/>
</dbReference>
<comment type="caution">
    <text evidence="3">The sequence shown here is derived from an EMBL/GenBank/DDBJ whole genome shotgun (WGS) entry which is preliminary data.</text>
</comment>
<proteinExistence type="predicted"/>
<protein>
    <recommendedName>
        <fullName evidence="2">DUF4342 domain-containing protein</fullName>
    </recommendedName>
</protein>